<organism evidence="3 4">
    <name type="scientific">Gracilibacillus xinjiangensis</name>
    <dbReference type="NCBI Taxonomy" id="1193282"/>
    <lineage>
        <taxon>Bacteria</taxon>
        <taxon>Bacillati</taxon>
        <taxon>Bacillota</taxon>
        <taxon>Bacilli</taxon>
        <taxon>Bacillales</taxon>
        <taxon>Bacillaceae</taxon>
        <taxon>Gracilibacillus</taxon>
    </lineage>
</organism>
<sequence length="125" mass="14078">MKTVLIADDSTFMRKWLKQIIEKHPYKVIGEAKNGLEAVMQYQKLRPNIILMDIVMPKVNGLDALRKIIELDPCANVIISSSLATKNNVTSALQYGAKDFIVKPHFSGLIKVLDKIESEKNMPPL</sequence>
<evidence type="ECO:0000313" key="4">
    <source>
        <dbReference type="Proteomes" id="UP001595882"/>
    </source>
</evidence>
<dbReference type="RefSeq" id="WP_390251257.1">
    <property type="nucleotide sequence ID" value="NZ_JBHSDT010000004.1"/>
</dbReference>
<dbReference type="PROSITE" id="PS50110">
    <property type="entry name" value="RESPONSE_REGULATORY"/>
    <property type="match status" value="1"/>
</dbReference>
<accession>A0ABV8WUY2</accession>
<keyword evidence="4" id="KW-1185">Reference proteome</keyword>
<evidence type="ECO:0000259" key="2">
    <source>
        <dbReference type="PROSITE" id="PS50110"/>
    </source>
</evidence>
<dbReference type="InterPro" id="IPR001789">
    <property type="entry name" value="Sig_transdc_resp-reg_receiver"/>
</dbReference>
<dbReference type="InterPro" id="IPR052048">
    <property type="entry name" value="ST_Response_Regulator"/>
</dbReference>
<dbReference type="SUPFAM" id="SSF52172">
    <property type="entry name" value="CheY-like"/>
    <property type="match status" value="1"/>
</dbReference>
<name>A0ABV8WUY2_9BACI</name>
<dbReference type="InterPro" id="IPR011006">
    <property type="entry name" value="CheY-like_superfamily"/>
</dbReference>
<reference evidence="4" key="1">
    <citation type="journal article" date="2019" name="Int. J. Syst. Evol. Microbiol.">
        <title>The Global Catalogue of Microorganisms (GCM) 10K type strain sequencing project: providing services to taxonomists for standard genome sequencing and annotation.</title>
        <authorList>
            <consortium name="The Broad Institute Genomics Platform"/>
            <consortium name="The Broad Institute Genome Sequencing Center for Infectious Disease"/>
            <person name="Wu L."/>
            <person name="Ma J."/>
        </authorList>
    </citation>
    <scope>NUCLEOTIDE SEQUENCE [LARGE SCALE GENOMIC DNA]</scope>
    <source>
        <strain evidence="4">CCUG 37865</strain>
    </source>
</reference>
<keyword evidence="1" id="KW-0597">Phosphoprotein</keyword>
<proteinExistence type="predicted"/>
<comment type="caution">
    <text evidence="3">The sequence shown here is derived from an EMBL/GenBank/DDBJ whole genome shotgun (WGS) entry which is preliminary data.</text>
</comment>
<dbReference type="PANTHER" id="PTHR43228:SF1">
    <property type="entry name" value="TWO-COMPONENT RESPONSE REGULATOR ARR22"/>
    <property type="match status" value="1"/>
</dbReference>
<feature type="domain" description="Response regulatory" evidence="2">
    <location>
        <begin position="3"/>
        <end position="118"/>
    </location>
</feature>
<evidence type="ECO:0000313" key="3">
    <source>
        <dbReference type="EMBL" id="MFC4403067.1"/>
    </source>
</evidence>
<evidence type="ECO:0000256" key="1">
    <source>
        <dbReference type="PROSITE-ProRule" id="PRU00169"/>
    </source>
</evidence>
<dbReference type="Gene3D" id="3.40.50.2300">
    <property type="match status" value="1"/>
</dbReference>
<gene>
    <name evidence="3" type="ORF">ACFOY7_08265</name>
</gene>
<dbReference type="Proteomes" id="UP001595882">
    <property type="component" value="Unassembled WGS sequence"/>
</dbReference>
<feature type="modified residue" description="4-aspartylphosphate" evidence="1">
    <location>
        <position position="53"/>
    </location>
</feature>
<dbReference type="EMBL" id="JBHSDT010000004">
    <property type="protein sequence ID" value="MFC4403067.1"/>
    <property type="molecule type" value="Genomic_DNA"/>
</dbReference>
<dbReference type="Pfam" id="PF00072">
    <property type="entry name" value="Response_reg"/>
    <property type="match status" value="1"/>
</dbReference>
<dbReference type="PANTHER" id="PTHR43228">
    <property type="entry name" value="TWO-COMPONENT RESPONSE REGULATOR"/>
    <property type="match status" value="1"/>
</dbReference>
<dbReference type="SMART" id="SM00448">
    <property type="entry name" value="REC"/>
    <property type="match status" value="1"/>
</dbReference>
<protein>
    <submittedName>
        <fullName evidence="3">Response regulator</fullName>
    </submittedName>
</protein>